<evidence type="ECO:0000313" key="4">
    <source>
        <dbReference type="Proteomes" id="UP000294802"/>
    </source>
</evidence>
<dbReference type="Proteomes" id="UP000294802">
    <property type="component" value="Unassembled WGS sequence"/>
</dbReference>
<dbReference type="InterPro" id="IPR052179">
    <property type="entry name" value="DD-CPase-like"/>
</dbReference>
<dbReference type="AlphaFoldDB" id="A0A4R6BUX5"/>
<dbReference type="CDD" id="cd14852">
    <property type="entry name" value="LD-carboxypeptidase"/>
    <property type="match status" value="1"/>
</dbReference>
<dbReference type="PANTHER" id="PTHR34385">
    <property type="entry name" value="D-ALANYL-D-ALANINE CARBOXYPEPTIDASE"/>
    <property type="match status" value="1"/>
</dbReference>
<dbReference type="InterPro" id="IPR009045">
    <property type="entry name" value="Zn_M74/Hedgehog-like"/>
</dbReference>
<organism evidence="3 4">
    <name type="scientific">Macrococcus lamae</name>
    <dbReference type="NCBI Taxonomy" id="198484"/>
    <lineage>
        <taxon>Bacteria</taxon>
        <taxon>Bacillati</taxon>
        <taxon>Bacillota</taxon>
        <taxon>Bacilli</taxon>
        <taxon>Bacillales</taxon>
        <taxon>Staphylococcaceae</taxon>
        <taxon>Macrococcus</taxon>
    </lineage>
</organism>
<evidence type="ECO:0000259" key="2">
    <source>
        <dbReference type="Pfam" id="PF02557"/>
    </source>
</evidence>
<proteinExistence type="predicted"/>
<accession>A0A4R6BUX5</accession>
<dbReference type="OrthoDB" id="9792074at2"/>
<name>A0A4R6BUX5_9STAP</name>
<dbReference type="RefSeq" id="WP_133443498.1">
    <property type="nucleotide sequence ID" value="NZ_SCWB01000006.1"/>
</dbReference>
<dbReference type="GO" id="GO:0006508">
    <property type="term" value="P:proteolysis"/>
    <property type="evidence" value="ECO:0007669"/>
    <property type="project" value="InterPro"/>
</dbReference>
<protein>
    <submittedName>
        <fullName evidence="3">D-alanyl-D-alanine carboxypeptidase family protein</fullName>
    </submittedName>
</protein>
<keyword evidence="3" id="KW-0121">Carboxypeptidase</keyword>
<dbReference type="EMBL" id="SCWB01000006">
    <property type="protein sequence ID" value="TDM12153.1"/>
    <property type="molecule type" value="Genomic_DNA"/>
</dbReference>
<dbReference type="Pfam" id="PF02557">
    <property type="entry name" value="VanY"/>
    <property type="match status" value="1"/>
</dbReference>
<dbReference type="InterPro" id="IPR003709">
    <property type="entry name" value="VanY-like_core_dom"/>
</dbReference>
<feature type="signal peptide" evidence="1">
    <location>
        <begin position="1"/>
        <end position="19"/>
    </location>
</feature>
<keyword evidence="3" id="KW-0645">Protease</keyword>
<dbReference type="PANTHER" id="PTHR34385:SF1">
    <property type="entry name" value="PEPTIDOGLYCAN L-ALANYL-D-GLUTAMATE ENDOPEPTIDASE CWLK"/>
    <property type="match status" value="1"/>
</dbReference>
<evidence type="ECO:0000256" key="1">
    <source>
        <dbReference type="SAM" id="SignalP"/>
    </source>
</evidence>
<keyword evidence="1" id="KW-0732">Signal</keyword>
<keyword evidence="3" id="KW-0378">Hydrolase</keyword>
<feature type="domain" description="D-alanyl-D-alanine carboxypeptidase-like core" evidence="2">
    <location>
        <begin position="83"/>
        <end position="208"/>
    </location>
</feature>
<dbReference type="InterPro" id="IPR058193">
    <property type="entry name" value="VanY/YodJ_core_dom"/>
</dbReference>
<feature type="chain" id="PRO_5020501688" evidence="1">
    <location>
        <begin position="20"/>
        <end position="229"/>
    </location>
</feature>
<comment type="caution">
    <text evidence="3">The sequence shown here is derived from an EMBL/GenBank/DDBJ whole genome shotgun (WGS) entry which is preliminary data.</text>
</comment>
<keyword evidence="4" id="KW-1185">Reference proteome</keyword>
<dbReference type="PROSITE" id="PS51257">
    <property type="entry name" value="PROKAR_LIPOPROTEIN"/>
    <property type="match status" value="1"/>
</dbReference>
<dbReference type="Gene3D" id="3.30.1380.10">
    <property type="match status" value="1"/>
</dbReference>
<dbReference type="GO" id="GO:0004180">
    <property type="term" value="F:carboxypeptidase activity"/>
    <property type="evidence" value="ECO:0007669"/>
    <property type="project" value="UniProtKB-KW"/>
</dbReference>
<dbReference type="SUPFAM" id="SSF55166">
    <property type="entry name" value="Hedgehog/DD-peptidase"/>
    <property type="match status" value="1"/>
</dbReference>
<gene>
    <name evidence="3" type="ORF">ERX29_04465</name>
</gene>
<evidence type="ECO:0000313" key="3">
    <source>
        <dbReference type="EMBL" id="TDM12153.1"/>
    </source>
</evidence>
<sequence length="229" mass="25887">MKKLLISAISVMVLTGCSAADDSTVSESSVKSLNTALKTKPLKKIFTHEHEKEVKDGVTYIDGILIVNKTIALPADYAPGENKVARQAVEWLIADGDKEGMQFVIRSGYRTYDYQQNLYREYVARDGEQAADKYSAKPGHSEHQTGLTYDIGSVASANDFRISFGDTPEGAWLKNHAHEYGFIIRYPEGKEHITGYQYEPWHVRYVGKRLASEFYKNNKTLEEYLGLYK</sequence>
<reference evidence="3 4" key="1">
    <citation type="submission" date="2019-01" db="EMBL/GenBank/DDBJ databases">
        <title>Draft genome sequences of the type strains of six Macrococcus species.</title>
        <authorList>
            <person name="Mazhar S."/>
            <person name="Altermann E."/>
            <person name="Hill C."/>
            <person name="Mcauliffe O."/>
        </authorList>
    </citation>
    <scope>NUCLEOTIDE SEQUENCE [LARGE SCALE GENOMIC DNA]</scope>
    <source>
        <strain evidence="3 4">CCM4815</strain>
    </source>
</reference>